<evidence type="ECO:0000256" key="2">
    <source>
        <dbReference type="ARBA" id="ARBA00023015"/>
    </source>
</evidence>
<dbReference type="PROSITE" id="PS01124">
    <property type="entry name" value="HTH_ARAC_FAMILY_2"/>
    <property type="match status" value="1"/>
</dbReference>
<dbReference type="Proteomes" id="UP000030081">
    <property type="component" value="Chromosome 1"/>
</dbReference>
<dbReference type="InterPro" id="IPR018060">
    <property type="entry name" value="HTH_AraC"/>
</dbReference>
<dbReference type="AlphaFoldDB" id="A0AAN0VX94"/>
<protein>
    <submittedName>
        <fullName evidence="7">AraC family transcriptional regulator</fullName>
    </submittedName>
</protein>
<dbReference type="InterPro" id="IPR009057">
    <property type="entry name" value="Homeodomain-like_sf"/>
</dbReference>
<dbReference type="SUPFAM" id="SSF51182">
    <property type="entry name" value="RmlC-like cupins"/>
    <property type="match status" value="1"/>
</dbReference>
<reference evidence="7 8" key="1">
    <citation type="submission" date="2014-10" db="EMBL/GenBank/DDBJ databases">
        <title>The Complete Genome Sequence for the Shellfish Pathogen Vibrio coralliilyticus RE98 Isolated from a Shellfish Hatchery.</title>
        <authorList>
            <person name="Richards G.P."/>
            <person name="Bono J.L."/>
            <person name="Watson M.A."/>
            <person name="Needleman D.S."/>
        </authorList>
    </citation>
    <scope>NUCLEOTIDE SEQUENCE [LARGE SCALE GENOMIC DNA]</scope>
    <source>
        <strain evidence="7 8">RE98</strain>
    </source>
</reference>
<evidence type="ECO:0000259" key="6">
    <source>
        <dbReference type="PROSITE" id="PS01124"/>
    </source>
</evidence>
<dbReference type="PANTHER" id="PTHR11019">
    <property type="entry name" value="HTH-TYPE TRANSCRIPTIONAL REGULATOR NIMR"/>
    <property type="match status" value="1"/>
</dbReference>
<evidence type="ECO:0000313" key="8">
    <source>
        <dbReference type="Proteomes" id="UP000030081"/>
    </source>
</evidence>
<dbReference type="Pfam" id="PF02311">
    <property type="entry name" value="AraC_binding"/>
    <property type="match status" value="1"/>
</dbReference>
<gene>
    <name evidence="7" type="ORF">IX92_08180</name>
</gene>
<keyword evidence="3" id="KW-0238">DNA-binding</keyword>
<dbReference type="FunFam" id="1.10.10.60:FF:000132">
    <property type="entry name" value="AraC family transcriptional regulator"/>
    <property type="match status" value="1"/>
</dbReference>
<dbReference type="InterPro" id="IPR020449">
    <property type="entry name" value="Tscrpt_reg_AraC-type_HTH"/>
</dbReference>
<dbReference type="SUPFAM" id="SSF46689">
    <property type="entry name" value="Homeodomain-like"/>
    <property type="match status" value="2"/>
</dbReference>
<evidence type="ECO:0000313" key="7">
    <source>
        <dbReference type="EMBL" id="AIW19027.1"/>
    </source>
</evidence>
<dbReference type="SMART" id="SM00342">
    <property type="entry name" value="HTH_ARAC"/>
    <property type="match status" value="1"/>
</dbReference>
<keyword evidence="1" id="KW-0678">Repressor</keyword>
<dbReference type="PRINTS" id="PR00032">
    <property type="entry name" value="HTHARAC"/>
</dbReference>
<keyword evidence="2" id="KW-0805">Transcription regulation</keyword>
<dbReference type="InterPro" id="IPR018062">
    <property type="entry name" value="HTH_AraC-typ_CS"/>
</dbReference>
<organism evidence="7 8">
    <name type="scientific">Vibrio coralliilyticus</name>
    <dbReference type="NCBI Taxonomy" id="190893"/>
    <lineage>
        <taxon>Bacteria</taxon>
        <taxon>Pseudomonadati</taxon>
        <taxon>Pseudomonadota</taxon>
        <taxon>Gammaproteobacteria</taxon>
        <taxon>Vibrionales</taxon>
        <taxon>Vibrionaceae</taxon>
        <taxon>Vibrio</taxon>
    </lineage>
</organism>
<sequence length="243" mass="27554">MNCIELLKIHHPATSETEWHQHEYAQLYWVNKGIFTIETSDQQWTITPACLGWIPPHLQHRSDVVADIEAVMIYVPLTWLNAFSQQAKVIQSNTLIQALIERITHFDLSAMTEPQQRQFQVLLDEIHLAPASNLYLPLPKEAKMRQIADTLLATPDDARLQTELAHDFGTSTRTLSRLFKKETGMAFGFWRQQARLVSSLPMLEKGLSITCVALSCGYSNTSSFITAFKARFGVTPSVYFGSQ</sequence>
<dbReference type="Gene3D" id="2.60.120.10">
    <property type="entry name" value="Jelly Rolls"/>
    <property type="match status" value="1"/>
</dbReference>
<dbReference type="CDD" id="cd06124">
    <property type="entry name" value="cupin_NimR-like_N"/>
    <property type="match status" value="1"/>
</dbReference>
<dbReference type="InterPro" id="IPR014710">
    <property type="entry name" value="RmlC-like_jellyroll"/>
</dbReference>
<keyword evidence="8" id="KW-1185">Reference proteome</keyword>
<dbReference type="GO" id="GO:0003700">
    <property type="term" value="F:DNA-binding transcription factor activity"/>
    <property type="evidence" value="ECO:0007669"/>
    <property type="project" value="InterPro"/>
</dbReference>
<name>A0AAN0VX94_9VIBR</name>
<feature type="domain" description="HTH araC/xylS-type" evidence="6">
    <location>
        <begin position="145"/>
        <end position="242"/>
    </location>
</feature>
<dbReference type="GO" id="GO:0043565">
    <property type="term" value="F:sequence-specific DNA binding"/>
    <property type="evidence" value="ECO:0007669"/>
    <property type="project" value="InterPro"/>
</dbReference>
<dbReference type="Gene3D" id="1.10.10.60">
    <property type="entry name" value="Homeodomain-like"/>
    <property type="match status" value="2"/>
</dbReference>
<evidence type="ECO:0000256" key="3">
    <source>
        <dbReference type="ARBA" id="ARBA00023125"/>
    </source>
</evidence>
<dbReference type="Pfam" id="PF12833">
    <property type="entry name" value="HTH_18"/>
    <property type="match status" value="1"/>
</dbReference>
<keyword evidence="5" id="KW-0804">Transcription</keyword>
<dbReference type="PROSITE" id="PS00041">
    <property type="entry name" value="HTH_ARAC_FAMILY_1"/>
    <property type="match status" value="1"/>
</dbReference>
<dbReference type="EMBL" id="CP009617">
    <property type="protein sequence ID" value="AIW19027.1"/>
    <property type="molecule type" value="Genomic_DNA"/>
</dbReference>
<dbReference type="PANTHER" id="PTHR11019:SF199">
    <property type="entry name" value="HTH-TYPE TRANSCRIPTIONAL REGULATOR NIMR"/>
    <property type="match status" value="1"/>
</dbReference>
<proteinExistence type="predicted"/>
<dbReference type="KEGG" id="vcy:IX92_08180"/>
<dbReference type="InterPro" id="IPR003313">
    <property type="entry name" value="AraC-bd"/>
</dbReference>
<keyword evidence="4" id="KW-0010">Activator</keyword>
<evidence type="ECO:0000256" key="4">
    <source>
        <dbReference type="ARBA" id="ARBA00023159"/>
    </source>
</evidence>
<dbReference type="InterPro" id="IPR011051">
    <property type="entry name" value="RmlC_Cupin_sf"/>
</dbReference>
<accession>A0AAN0VX94</accession>
<evidence type="ECO:0000256" key="5">
    <source>
        <dbReference type="ARBA" id="ARBA00023163"/>
    </source>
</evidence>
<evidence type="ECO:0000256" key="1">
    <source>
        <dbReference type="ARBA" id="ARBA00022491"/>
    </source>
</evidence>